<keyword evidence="1" id="KW-1133">Transmembrane helix</keyword>
<evidence type="ECO:0000313" key="2">
    <source>
        <dbReference type="EMBL" id="PSL53740.1"/>
    </source>
</evidence>
<proteinExistence type="predicted"/>
<keyword evidence="1" id="KW-0472">Membrane</keyword>
<dbReference type="Proteomes" id="UP000241118">
    <property type="component" value="Unassembled WGS sequence"/>
</dbReference>
<protein>
    <recommendedName>
        <fullName evidence="4">SMODS and SLOG-associating 2TM effector domain-containing protein</fullName>
    </recommendedName>
</protein>
<feature type="transmembrane region" description="Helical" evidence="1">
    <location>
        <begin position="46"/>
        <end position="64"/>
    </location>
</feature>
<dbReference type="NCBIfam" id="NF033634">
    <property type="entry name" value="SLATT_1"/>
    <property type="match status" value="1"/>
</dbReference>
<dbReference type="EMBL" id="PYAX01000008">
    <property type="protein sequence ID" value="PSL53740.1"/>
    <property type="molecule type" value="Genomic_DNA"/>
</dbReference>
<keyword evidence="3" id="KW-1185">Reference proteome</keyword>
<evidence type="ECO:0000256" key="1">
    <source>
        <dbReference type="SAM" id="Phobius"/>
    </source>
</evidence>
<gene>
    <name evidence="2" type="ORF">B0I31_108187</name>
</gene>
<dbReference type="RefSeq" id="WP_106617930.1">
    <property type="nucleotide sequence ID" value="NZ_PYAX01000008.1"/>
</dbReference>
<feature type="transmembrane region" description="Helical" evidence="1">
    <location>
        <begin position="70"/>
        <end position="93"/>
    </location>
</feature>
<reference evidence="2 3" key="1">
    <citation type="submission" date="2018-03" db="EMBL/GenBank/DDBJ databases">
        <title>Genomic Encyclopedia of Type Strains, Phase III (KMG-III): the genomes of soil and plant-associated and newly described type strains.</title>
        <authorList>
            <person name="Whitman W."/>
        </authorList>
    </citation>
    <scope>NUCLEOTIDE SEQUENCE [LARGE SCALE GENOMIC DNA]</scope>
    <source>
        <strain evidence="2 3">CGMCC 4.7097</strain>
    </source>
</reference>
<sequence>MEEPEEQPVKTGLSPHELALDLLARIDRAREYGRVRSVRFARRATALKVGLLAMSATATIILGWQDLDFWTGLAFSLVALSTVFAVLEPYFAWRPLWVLMEESLSRFHRLRDDVSHYLAATPTDRVDPAKVAEMFAEYQEIWDRQSTRWTEFRRISDR</sequence>
<accession>A0A2P8I5K2</accession>
<name>A0A2P8I5K2_SACCR</name>
<evidence type="ECO:0008006" key="4">
    <source>
        <dbReference type="Google" id="ProtNLM"/>
    </source>
</evidence>
<keyword evidence="1" id="KW-0812">Transmembrane</keyword>
<comment type="caution">
    <text evidence="2">The sequence shown here is derived from an EMBL/GenBank/DDBJ whole genome shotgun (WGS) entry which is preliminary data.</text>
</comment>
<organism evidence="2 3">
    <name type="scientific">Saccharothrix carnea</name>
    <dbReference type="NCBI Taxonomy" id="1280637"/>
    <lineage>
        <taxon>Bacteria</taxon>
        <taxon>Bacillati</taxon>
        <taxon>Actinomycetota</taxon>
        <taxon>Actinomycetes</taxon>
        <taxon>Pseudonocardiales</taxon>
        <taxon>Pseudonocardiaceae</taxon>
        <taxon>Saccharothrix</taxon>
    </lineage>
</organism>
<dbReference type="OrthoDB" id="3690714at2"/>
<evidence type="ECO:0000313" key="3">
    <source>
        <dbReference type="Proteomes" id="UP000241118"/>
    </source>
</evidence>
<dbReference type="AlphaFoldDB" id="A0A2P8I5K2"/>